<dbReference type="InterPro" id="IPR011990">
    <property type="entry name" value="TPR-like_helical_dom_sf"/>
</dbReference>
<dbReference type="Proteomes" id="UP000199529">
    <property type="component" value="Unassembled WGS sequence"/>
</dbReference>
<dbReference type="OrthoDB" id="3428567at2"/>
<dbReference type="RefSeq" id="WP_143061101.1">
    <property type="nucleotide sequence ID" value="NZ_FNOK01000026.1"/>
</dbReference>
<gene>
    <name evidence="2" type="ORF">SAMN05216215_102697</name>
</gene>
<dbReference type="Gene3D" id="1.25.40.10">
    <property type="entry name" value="Tetratricopeptide repeat domain"/>
    <property type="match status" value="1"/>
</dbReference>
<proteinExistence type="predicted"/>
<protein>
    <recommendedName>
        <fullName evidence="4">Tetratricopeptide repeat-containing protein</fullName>
    </recommendedName>
</protein>
<evidence type="ECO:0000313" key="3">
    <source>
        <dbReference type="Proteomes" id="UP000199529"/>
    </source>
</evidence>
<evidence type="ECO:0000313" key="2">
    <source>
        <dbReference type="EMBL" id="SDY42820.1"/>
    </source>
</evidence>
<evidence type="ECO:0000256" key="1">
    <source>
        <dbReference type="SAM" id="MobiDB-lite"/>
    </source>
</evidence>
<dbReference type="EMBL" id="FNOK01000026">
    <property type="protein sequence ID" value="SDY42820.1"/>
    <property type="molecule type" value="Genomic_DNA"/>
</dbReference>
<reference evidence="3" key="1">
    <citation type="submission" date="2016-10" db="EMBL/GenBank/DDBJ databases">
        <authorList>
            <person name="Varghese N."/>
            <person name="Submissions S."/>
        </authorList>
    </citation>
    <scope>NUCLEOTIDE SEQUENCE [LARGE SCALE GENOMIC DNA]</scope>
    <source>
        <strain evidence="3">CGMCC 4.3530</strain>
    </source>
</reference>
<dbReference type="SUPFAM" id="SSF48452">
    <property type="entry name" value="TPR-like"/>
    <property type="match status" value="1"/>
</dbReference>
<evidence type="ECO:0008006" key="4">
    <source>
        <dbReference type="Google" id="ProtNLM"/>
    </source>
</evidence>
<accession>A0A1H3JS78</accession>
<dbReference type="STRING" id="418495.SAMN05216215_102697"/>
<name>A0A1H3JS78_9PSEU</name>
<dbReference type="AlphaFoldDB" id="A0A1H3JS78"/>
<keyword evidence="3" id="KW-1185">Reference proteome</keyword>
<feature type="region of interest" description="Disordered" evidence="1">
    <location>
        <begin position="66"/>
        <end position="92"/>
    </location>
</feature>
<sequence>MPGEPSSRAELAEAVNAWVAQHTRRAGALDAHYIARLERGAVRCPGRDYRAGFRAVLGAADDAELGFSTSTPPTGKALRASEDHPEPTQSGVILPMADQDAPATSDYLDEMRRTISHLVALDGVHGGAEVAPIALRCFRRAQGILGEGRCVPAIERDLEAVTAELGELSGWLLFDAERHDEARAVNAEALELAHIAGDTSMQWFILTNQALASVHVGRAREALRISTRMSGRAELPGQVRALFDVRTARALAALGDETEALRVFDRARSAFTDGTTGRDPGWSWWFDERELAGHEGMVYASLGNYDKALPRLAAAVERSEGREHFRWALYIHRANLLRASLLAGSWSEAERVAADVASMVGEIASARTEVILRRTAAPPEQRPALPSTLGDALDHIARRVS</sequence>
<organism evidence="2 3">
    <name type="scientific">Saccharopolyspora shandongensis</name>
    <dbReference type="NCBI Taxonomy" id="418495"/>
    <lineage>
        <taxon>Bacteria</taxon>
        <taxon>Bacillati</taxon>
        <taxon>Actinomycetota</taxon>
        <taxon>Actinomycetes</taxon>
        <taxon>Pseudonocardiales</taxon>
        <taxon>Pseudonocardiaceae</taxon>
        <taxon>Saccharopolyspora</taxon>
    </lineage>
</organism>